<dbReference type="SUPFAM" id="SSF53155">
    <property type="entry name" value="Methylated DNA-protein cysteine methyltransferase domain"/>
    <property type="match status" value="1"/>
</dbReference>
<dbReference type="InterPro" id="IPR001497">
    <property type="entry name" value="MethylDNA_cys_MeTrfase_AS"/>
</dbReference>
<evidence type="ECO:0000256" key="6">
    <source>
        <dbReference type="ARBA" id="ARBA00049348"/>
    </source>
</evidence>
<dbReference type="EC" id="2.1.1.63" evidence="9"/>
<dbReference type="NCBIfam" id="TIGR00589">
    <property type="entry name" value="ogt"/>
    <property type="match status" value="1"/>
</dbReference>
<evidence type="ECO:0000256" key="2">
    <source>
        <dbReference type="ARBA" id="ARBA00022603"/>
    </source>
</evidence>
<dbReference type="PANTHER" id="PTHR10815">
    <property type="entry name" value="METHYLATED-DNA--PROTEIN-CYSTEINE METHYLTRANSFERASE"/>
    <property type="match status" value="1"/>
</dbReference>
<comment type="catalytic activity">
    <reaction evidence="1">
        <text>a 4-O-methyl-thymidine in DNA + L-cysteinyl-[protein] = a thymidine in DNA + S-methyl-L-cysteinyl-[protein]</text>
        <dbReference type="Rhea" id="RHEA:53428"/>
        <dbReference type="Rhea" id="RHEA-COMP:10131"/>
        <dbReference type="Rhea" id="RHEA-COMP:10132"/>
        <dbReference type="Rhea" id="RHEA-COMP:13555"/>
        <dbReference type="Rhea" id="RHEA-COMP:13556"/>
        <dbReference type="ChEBI" id="CHEBI:29950"/>
        <dbReference type="ChEBI" id="CHEBI:82612"/>
        <dbReference type="ChEBI" id="CHEBI:137386"/>
        <dbReference type="ChEBI" id="CHEBI:137387"/>
        <dbReference type="EC" id="2.1.1.63"/>
    </reaction>
</comment>
<dbReference type="GO" id="GO:0003908">
    <property type="term" value="F:methylated-DNA-[protein]-cysteine S-methyltransferase activity"/>
    <property type="evidence" value="ECO:0007669"/>
    <property type="project" value="UniProtKB-EC"/>
</dbReference>
<dbReference type="OrthoDB" id="9802228at2"/>
<reference evidence="9 10" key="2">
    <citation type="journal article" date="2016" name="Science">
        <title>A bacterium that degrades and assimilates poly(ethylene terephthalate).</title>
        <authorList>
            <person name="Yoshida S."/>
            <person name="Hiraga K."/>
            <person name="Takehana T."/>
            <person name="Taniguchi I."/>
            <person name="Yamaji H."/>
            <person name="Maeda Y."/>
            <person name="Toyohara K."/>
            <person name="Miyamoto K."/>
            <person name="Kimura Y."/>
            <person name="Oda K."/>
        </authorList>
    </citation>
    <scope>NUCLEOTIDE SEQUENCE [LARGE SCALE GENOMIC DNA]</scope>
    <source>
        <strain evidence="10">NBRC 110686 / TISTR 2288 / 201-F6</strain>
    </source>
</reference>
<keyword evidence="5" id="KW-0234">DNA repair</keyword>
<dbReference type="Pfam" id="PF01035">
    <property type="entry name" value="DNA_binding_1"/>
    <property type="match status" value="1"/>
</dbReference>
<keyword evidence="10" id="KW-1185">Reference proteome</keyword>
<proteinExistence type="predicted"/>
<dbReference type="GO" id="GO:0006281">
    <property type="term" value="P:DNA repair"/>
    <property type="evidence" value="ECO:0007669"/>
    <property type="project" value="UniProtKB-KW"/>
</dbReference>
<feature type="domain" description="Methylated-DNA-[protein]-cysteine S-methyltransferase DNA binding" evidence="8">
    <location>
        <begin position="118"/>
        <end position="199"/>
    </location>
</feature>
<dbReference type="SUPFAM" id="SSF46767">
    <property type="entry name" value="Methylated DNA-protein cysteine methyltransferase, C-terminal domain"/>
    <property type="match status" value="1"/>
</dbReference>
<evidence type="ECO:0000313" key="10">
    <source>
        <dbReference type="Proteomes" id="UP000037660"/>
    </source>
</evidence>
<reference evidence="10" key="1">
    <citation type="submission" date="2015-07" db="EMBL/GenBank/DDBJ databases">
        <title>Discovery of a poly(ethylene terephthalate assimilation.</title>
        <authorList>
            <person name="Yoshida S."/>
            <person name="Hiraga K."/>
            <person name="Takehana T."/>
            <person name="Taniguchi I."/>
            <person name="Yamaji H."/>
            <person name="Maeda Y."/>
            <person name="Toyohara K."/>
            <person name="Miyamoto K."/>
            <person name="Kimura Y."/>
            <person name="Oda K."/>
        </authorList>
    </citation>
    <scope>NUCLEOTIDE SEQUENCE [LARGE SCALE GENOMIC DNA]</scope>
    <source>
        <strain evidence="10">NBRC 110686 / TISTR 2288 / 201-F6</strain>
    </source>
</reference>
<name>A0A0K8P525_PISS1</name>
<organism evidence="9 10">
    <name type="scientific">Piscinibacter sakaiensis</name>
    <name type="common">Ideonella sakaiensis</name>
    <dbReference type="NCBI Taxonomy" id="1547922"/>
    <lineage>
        <taxon>Bacteria</taxon>
        <taxon>Pseudomonadati</taxon>
        <taxon>Pseudomonadota</taxon>
        <taxon>Betaproteobacteria</taxon>
        <taxon>Burkholderiales</taxon>
        <taxon>Sphaerotilaceae</taxon>
        <taxon>Piscinibacter</taxon>
    </lineage>
</organism>
<dbReference type="Gene3D" id="1.10.10.10">
    <property type="entry name" value="Winged helix-like DNA-binding domain superfamily/Winged helix DNA-binding domain"/>
    <property type="match status" value="1"/>
</dbReference>
<evidence type="ECO:0000256" key="7">
    <source>
        <dbReference type="SAM" id="MobiDB-lite"/>
    </source>
</evidence>
<dbReference type="PROSITE" id="PS00374">
    <property type="entry name" value="MGMT"/>
    <property type="match status" value="1"/>
</dbReference>
<comment type="caution">
    <text evidence="9">The sequence shown here is derived from an EMBL/GenBank/DDBJ whole genome shotgun (WGS) entry which is preliminary data.</text>
</comment>
<dbReference type="Proteomes" id="UP000037660">
    <property type="component" value="Unassembled WGS sequence"/>
</dbReference>
<feature type="region of interest" description="Disordered" evidence="7">
    <location>
        <begin position="1"/>
        <end position="23"/>
    </location>
</feature>
<dbReference type="InterPro" id="IPR014048">
    <property type="entry name" value="MethylDNA_cys_MeTrfase_DNA-bd"/>
</dbReference>
<evidence type="ECO:0000256" key="4">
    <source>
        <dbReference type="ARBA" id="ARBA00022763"/>
    </source>
</evidence>
<dbReference type="CDD" id="cd06445">
    <property type="entry name" value="ATase"/>
    <property type="match status" value="1"/>
</dbReference>
<accession>A0A0K8P525</accession>
<keyword evidence="2 9" id="KW-0489">Methyltransferase</keyword>
<keyword evidence="4" id="KW-0227">DNA damage</keyword>
<dbReference type="RefSeq" id="WP_082368487.1">
    <property type="nucleotide sequence ID" value="NZ_BBYR01000052.1"/>
</dbReference>
<keyword evidence="3 9" id="KW-0808">Transferase</keyword>
<sequence>MSGRGPAADDSAPQGAAPAVGGRRTAAGSLDAAGWAAFDTPVGRCAIAWNADGAVAGCQLPEADDATLARTMRRRFPAHPASALPPPIAAIVARLCAAIGGAPDTLADVVLDDGHVPPFHRRVYAEARQIPPGCIATYGELAEALHEPGSARAVGQALGANPFAPLVPCHRVLAAAGRPGGFSAPGGLATKLALLSCEQAQFGGQPGLFEGRG</sequence>
<dbReference type="EMBL" id="BBYR01000052">
    <property type="protein sequence ID" value="GAP37629.1"/>
    <property type="molecule type" value="Genomic_DNA"/>
</dbReference>
<evidence type="ECO:0000313" key="9">
    <source>
        <dbReference type="EMBL" id="GAP37629.1"/>
    </source>
</evidence>
<dbReference type="GO" id="GO:0032259">
    <property type="term" value="P:methylation"/>
    <property type="evidence" value="ECO:0007669"/>
    <property type="project" value="UniProtKB-KW"/>
</dbReference>
<dbReference type="AlphaFoldDB" id="A0A0K8P525"/>
<dbReference type="InterPro" id="IPR036631">
    <property type="entry name" value="MGMT_N_sf"/>
</dbReference>
<evidence type="ECO:0000256" key="1">
    <source>
        <dbReference type="ARBA" id="ARBA00001286"/>
    </source>
</evidence>
<evidence type="ECO:0000256" key="3">
    <source>
        <dbReference type="ARBA" id="ARBA00022679"/>
    </source>
</evidence>
<evidence type="ECO:0000259" key="8">
    <source>
        <dbReference type="Pfam" id="PF01035"/>
    </source>
</evidence>
<dbReference type="InterPro" id="IPR036217">
    <property type="entry name" value="MethylDNA_cys_MeTrfase_DNAb"/>
</dbReference>
<dbReference type="PANTHER" id="PTHR10815:SF5">
    <property type="entry name" value="METHYLATED-DNA--PROTEIN-CYSTEINE METHYLTRANSFERASE"/>
    <property type="match status" value="1"/>
</dbReference>
<dbReference type="STRING" id="1547922.ISF6_3574"/>
<evidence type="ECO:0000256" key="5">
    <source>
        <dbReference type="ARBA" id="ARBA00023204"/>
    </source>
</evidence>
<gene>
    <name evidence="9" type="ORF">ISF6_3574</name>
</gene>
<comment type="catalytic activity">
    <reaction evidence="6">
        <text>a 6-O-methyl-2'-deoxyguanosine in DNA + L-cysteinyl-[protein] = S-methyl-L-cysteinyl-[protein] + a 2'-deoxyguanosine in DNA</text>
        <dbReference type="Rhea" id="RHEA:24000"/>
        <dbReference type="Rhea" id="RHEA-COMP:10131"/>
        <dbReference type="Rhea" id="RHEA-COMP:10132"/>
        <dbReference type="Rhea" id="RHEA-COMP:11367"/>
        <dbReference type="Rhea" id="RHEA-COMP:11368"/>
        <dbReference type="ChEBI" id="CHEBI:29950"/>
        <dbReference type="ChEBI" id="CHEBI:82612"/>
        <dbReference type="ChEBI" id="CHEBI:85445"/>
        <dbReference type="ChEBI" id="CHEBI:85448"/>
        <dbReference type="EC" id="2.1.1.63"/>
    </reaction>
</comment>
<dbReference type="InterPro" id="IPR036388">
    <property type="entry name" value="WH-like_DNA-bd_sf"/>
</dbReference>
<protein>
    <submittedName>
        <fullName evidence="9">Methylated-DNA--protein-cysteine methyltransferase</fullName>
        <ecNumber evidence="9">2.1.1.63</ecNumber>
    </submittedName>
</protein>